<comment type="caution">
    <text evidence="1">The sequence shown here is derived from an EMBL/GenBank/DDBJ whole genome shotgun (WGS) entry which is preliminary data.</text>
</comment>
<dbReference type="AlphaFoldDB" id="A0A139PE05"/>
<gene>
    <name evidence="1" type="ORF">SORDD16_00930</name>
</gene>
<protein>
    <submittedName>
        <fullName evidence="1">Type II restriction enzyme eco47ii</fullName>
    </submittedName>
</protein>
<dbReference type="GO" id="GO:0003677">
    <property type="term" value="F:DNA binding"/>
    <property type="evidence" value="ECO:0007669"/>
    <property type="project" value="InterPro"/>
</dbReference>
<reference evidence="1 2" key="1">
    <citation type="submission" date="2016-01" db="EMBL/GenBank/DDBJ databases">
        <title>Highly variable Streptococcus oralis are common among viridans streptococci isolated from primates.</title>
        <authorList>
            <person name="Denapaite D."/>
            <person name="Rieger M."/>
            <person name="Koendgen S."/>
            <person name="Brueckner R."/>
            <person name="Ochigava I."/>
            <person name="Kappeler P."/>
            <person name="Maetz-Rensing K."/>
            <person name="Leendertz F."/>
            <person name="Hakenbeck R."/>
        </authorList>
    </citation>
    <scope>NUCLEOTIDE SEQUENCE [LARGE SCALE GENOMIC DNA]</scope>
    <source>
        <strain evidence="1 2">DD16</strain>
    </source>
</reference>
<sequence length="272" mass="31451">MIWDLAFISEEDFSKHVQDTISKYGDKLKSFDLKRFNKNIVDPIKLIFDKAVYRSSWDEIISNEIFRQRDKSNNNDIGYFHQIIFKYMKNCRVPDNGKEGGWDVIYENPEGIYLPDGSCVSRIYVEMKNKHNTMNSASSGKTFIKMQNQLLKDDDCACFLVEAISKQSQNIKWEPKVDGEKMGHKFIRRVSLDQFYALVTGEEDAFYKMCMTLPSIVEKAVEEMGTEIVPNDTVFEEIILKAEGNIEDDADLAVARAIYLLGFSTYLGFKKR</sequence>
<dbReference type="EMBL" id="LQOB01000158">
    <property type="protein sequence ID" value="KXT86787.1"/>
    <property type="molecule type" value="Genomic_DNA"/>
</dbReference>
<organism evidence="1 2">
    <name type="scientific">Streptococcus oralis</name>
    <dbReference type="NCBI Taxonomy" id="1303"/>
    <lineage>
        <taxon>Bacteria</taxon>
        <taxon>Bacillati</taxon>
        <taxon>Bacillota</taxon>
        <taxon>Bacilli</taxon>
        <taxon>Lactobacillales</taxon>
        <taxon>Streptococcaceae</taxon>
        <taxon>Streptococcus</taxon>
    </lineage>
</organism>
<evidence type="ECO:0000313" key="1">
    <source>
        <dbReference type="EMBL" id="KXT86787.1"/>
    </source>
</evidence>
<dbReference type="GO" id="GO:0009307">
    <property type="term" value="P:DNA restriction-modification system"/>
    <property type="evidence" value="ECO:0007669"/>
    <property type="project" value="InterPro"/>
</dbReference>
<evidence type="ECO:0000313" key="2">
    <source>
        <dbReference type="Proteomes" id="UP000072653"/>
    </source>
</evidence>
<dbReference type="Proteomes" id="UP000072653">
    <property type="component" value="Unassembled WGS sequence"/>
</dbReference>
<dbReference type="Pfam" id="PF09553">
    <property type="entry name" value="RE_Eco47II"/>
    <property type="match status" value="1"/>
</dbReference>
<name>A0A139PE05_STROR</name>
<dbReference type="InterPro" id="IPR019057">
    <property type="entry name" value="Restrct_endonuc_II_Eco47II"/>
</dbReference>
<dbReference type="GO" id="GO:0009036">
    <property type="term" value="F:type II site-specific deoxyribonuclease activity"/>
    <property type="evidence" value="ECO:0007669"/>
    <property type="project" value="InterPro"/>
</dbReference>
<proteinExistence type="predicted"/>
<accession>A0A139PE05</accession>
<dbReference type="PATRIC" id="fig|1303.79.peg.1089"/>